<evidence type="ECO:0008006" key="17">
    <source>
        <dbReference type="Google" id="ProtNLM"/>
    </source>
</evidence>
<dbReference type="PANTHER" id="PTHR24305:SF166">
    <property type="entry name" value="CYTOCHROME P450 12A4, MITOCHONDRIAL-RELATED"/>
    <property type="match status" value="1"/>
</dbReference>
<evidence type="ECO:0000256" key="4">
    <source>
        <dbReference type="ARBA" id="ARBA00010617"/>
    </source>
</evidence>
<comment type="cofactor">
    <cofactor evidence="1">
        <name>heme</name>
        <dbReference type="ChEBI" id="CHEBI:30413"/>
    </cofactor>
</comment>
<evidence type="ECO:0000256" key="2">
    <source>
        <dbReference type="ARBA" id="ARBA00004370"/>
    </source>
</evidence>
<evidence type="ECO:0000256" key="12">
    <source>
        <dbReference type="ARBA" id="ARBA00023136"/>
    </source>
</evidence>
<proteinExistence type="inferred from homology"/>
<evidence type="ECO:0000256" key="9">
    <source>
        <dbReference type="ARBA" id="ARBA00023002"/>
    </source>
</evidence>
<evidence type="ECO:0000256" key="7">
    <source>
        <dbReference type="ARBA" id="ARBA00022723"/>
    </source>
</evidence>
<accession>A0ABR1IRK8</accession>
<evidence type="ECO:0000256" key="6">
    <source>
        <dbReference type="ARBA" id="ARBA00022692"/>
    </source>
</evidence>
<keyword evidence="10 13" id="KW-0408">Iron</keyword>
<dbReference type="Proteomes" id="UP001498398">
    <property type="component" value="Unassembled WGS sequence"/>
</dbReference>
<dbReference type="InterPro" id="IPR036396">
    <property type="entry name" value="Cyt_P450_sf"/>
</dbReference>
<evidence type="ECO:0000313" key="15">
    <source>
        <dbReference type="EMBL" id="KAK7439351.1"/>
    </source>
</evidence>
<dbReference type="PRINTS" id="PR00463">
    <property type="entry name" value="EP450I"/>
</dbReference>
<dbReference type="InterPro" id="IPR001128">
    <property type="entry name" value="Cyt_P450"/>
</dbReference>
<evidence type="ECO:0000256" key="14">
    <source>
        <dbReference type="SAM" id="Phobius"/>
    </source>
</evidence>
<evidence type="ECO:0000256" key="11">
    <source>
        <dbReference type="ARBA" id="ARBA00023033"/>
    </source>
</evidence>
<evidence type="ECO:0000256" key="3">
    <source>
        <dbReference type="ARBA" id="ARBA00004721"/>
    </source>
</evidence>
<dbReference type="InterPro" id="IPR002401">
    <property type="entry name" value="Cyt_P450_E_grp-I"/>
</dbReference>
<feature type="transmembrane region" description="Helical" evidence="14">
    <location>
        <begin position="12"/>
        <end position="29"/>
    </location>
</feature>
<dbReference type="PRINTS" id="PR00385">
    <property type="entry name" value="P450"/>
</dbReference>
<keyword evidence="16" id="KW-1185">Reference proteome</keyword>
<evidence type="ECO:0000313" key="16">
    <source>
        <dbReference type="Proteomes" id="UP001498398"/>
    </source>
</evidence>
<organism evidence="15 16">
    <name type="scientific">Marasmiellus scandens</name>
    <dbReference type="NCBI Taxonomy" id="2682957"/>
    <lineage>
        <taxon>Eukaryota</taxon>
        <taxon>Fungi</taxon>
        <taxon>Dikarya</taxon>
        <taxon>Basidiomycota</taxon>
        <taxon>Agaricomycotina</taxon>
        <taxon>Agaricomycetes</taxon>
        <taxon>Agaricomycetidae</taxon>
        <taxon>Agaricales</taxon>
        <taxon>Marasmiineae</taxon>
        <taxon>Omphalotaceae</taxon>
        <taxon>Marasmiellus</taxon>
    </lineage>
</organism>
<evidence type="ECO:0000256" key="13">
    <source>
        <dbReference type="RuleBase" id="RU000461"/>
    </source>
</evidence>
<keyword evidence="9 13" id="KW-0560">Oxidoreductase</keyword>
<gene>
    <name evidence="15" type="ORF">VKT23_017576</name>
</gene>
<dbReference type="Gene3D" id="1.10.630.10">
    <property type="entry name" value="Cytochrome P450"/>
    <property type="match status" value="1"/>
</dbReference>
<evidence type="ECO:0000256" key="10">
    <source>
        <dbReference type="ARBA" id="ARBA00023004"/>
    </source>
</evidence>
<sequence>MSQHPKMDQIPLSNIGLLFILFIILRYAYKSRLGSLKFVRGPLSPSWLFGNEYDIVHQLEVGKLETPWFNEYGLAFRYTGCFGEEILYVADPKALQHILHASSYHYSKTNDSRNNTRRLFGQGVLWAEGNTHQRHRKALNPAFSASQLKTFLSLFQQETQRLANKWQEQRLVQAQDSQETPVIDITKWISRLTLDIIGKSAFEYDFQALDAKENKLASTLRSLFKSNAATTKLTVLIRAFRRNLTYDPTFHNPLNPNHPLVLTNDDERQNRWLEVSNSTARDILRQKGDIGHRGAEKGDKDILSVLVRSNALEDPKKRLSDEEVLAQMSTMILAGHETTGSTSVWMFYELARHPDQQQRVWQEINEVRKKKLENGEEEGFTAHDYDSMPFFNAFIKEVLRFYPIVIGLFRNPDRDDVIPLAEPIISSTGQKMAELPVKKGQRIHIHIPTYNRLKSVWGEDADTWNPERFLDEKKGTTLGVYANLLTFSGGVRSCIGWRFALLELQSILEGLVSNFEFSIDPSIEIMRAQAGVMQPLVRGKEKEGLQMPLKVKRRTLVGV</sequence>
<comment type="subcellular location">
    <subcellularLocation>
        <location evidence="2">Membrane</location>
    </subcellularLocation>
</comment>
<evidence type="ECO:0000256" key="1">
    <source>
        <dbReference type="ARBA" id="ARBA00001971"/>
    </source>
</evidence>
<keyword evidence="8 14" id="KW-1133">Transmembrane helix</keyword>
<dbReference type="InterPro" id="IPR017972">
    <property type="entry name" value="Cyt_P450_CS"/>
</dbReference>
<comment type="similarity">
    <text evidence="4 13">Belongs to the cytochrome P450 family.</text>
</comment>
<reference evidence="15 16" key="1">
    <citation type="submission" date="2024-01" db="EMBL/GenBank/DDBJ databases">
        <title>A draft genome for the cacao thread blight pathogen Marasmiellus scandens.</title>
        <authorList>
            <person name="Baruah I.K."/>
            <person name="Leung J."/>
            <person name="Bukari Y."/>
            <person name="Amoako-Attah I."/>
            <person name="Meinhardt L.W."/>
            <person name="Bailey B.A."/>
            <person name="Cohen S.P."/>
        </authorList>
    </citation>
    <scope>NUCLEOTIDE SEQUENCE [LARGE SCALE GENOMIC DNA]</scope>
    <source>
        <strain evidence="15 16">GH-19</strain>
    </source>
</reference>
<comment type="caution">
    <text evidence="15">The sequence shown here is derived from an EMBL/GenBank/DDBJ whole genome shotgun (WGS) entry which is preliminary data.</text>
</comment>
<keyword evidence="7 13" id="KW-0479">Metal-binding</keyword>
<dbReference type="PANTHER" id="PTHR24305">
    <property type="entry name" value="CYTOCHROME P450"/>
    <property type="match status" value="1"/>
</dbReference>
<dbReference type="PROSITE" id="PS00086">
    <property type="entry name" value="CYTOCHROME_P450"/>
    <property type="match status" value="1"/>
</dbReference>
<dbReference type="CDD" id="cd11069">
    <property type="entry name" value="CYP_FUM15-like"/>
    <property type="match status" value="1"/>
</dbReference>
<dbReference type="Pfam" id="PF00067">
    <property type="entry name" value="p450"/>
    <property type="match status" value="1"/>
</dbReference>
<name>A0ABR1IRK8_9AGAR</name>
<keyword evidence="12 14" id="KW-0472">Membrane</keyword>
<dbReference type="EMBL" id="JBANRG010000073">
    <property type="protein sequence ID" value="KAK7439351.1"/>
    <property type="molecule type" value="Genomic_DNA"/>
</dbReference>
<protein>
    <recommendedName>
        <fullName evidence="17">Cytochrome P450</fullName>
    </recommendedName>
</protein>
<keyword evidence="11 13" id="KW-0503">Monooxygenase</keyword>
<dbReference type="InterPro" id="IPR050121">
    <property type="entry name" value="Cytochrome_P450_monoxygenase"/>
</dbReference>
<keyword evidence="6 14" id="KW-0812">Transmembrane</keyword>
<comment type="pathway">
    <text evidence="3">Secondary metabolite biosynthesis; terpenoid biosynthesis.</text>
</comment>
<evidence type="ECO:0000256" key="8">
    <source>
        <dbReference type="ARBA" id="ARBA00022989"/>
    </source>
</evidence>
<keyword evidence="5 13" id="KW-0349">Heme</keyword>
<evidence type="ECO:0000256" key="5">
    <source>
        <dbReference type="ARBA" id="ARBA00022617"/>
    </source>
</evidence>
<dbReference type="SUPFAM" id="SSF48264">
    <property type="entry name" value="Cytochrome P450"/>
    <property type="match status" value="1"/>
</dbReference>